<evidence type="ECO:0000313" key="15">
    <source>
        <dbReference type="Proteomes" id="UP000323594"/>
    </source>
</evidence>
<dbReference type="Proteomes" id="UP000042527">
    <property type="component" value="Unassembled WGS sequence"/>
</dbReference>
<dbReference type="PANTHER" id="PTHR30614:SF20">
    <property type="entry name" value="GLUTAMINE TRANSPORT SYSTEM PERMEASE PROTEIN GLNP"/>
    <property type="match status" value="1"/>
</dbReference>
<keyword evidence="7" id="KW-0029">Amino-acid transport</keyword>
<dbReference type="InterPro" id="IPR043429">
    <property type="entry name" value="ArtM/GltK/GlnP/TcyL/YhdX-like"/>
</dbReference>
<dbReference type="EMBL" id="CDNC01000016">
    <property type="protein sequence ID" value="CEM61929.1"/>
    <property type="molecule type" value="Genomic_DNA"/>
</dbReference>
<dbReference type="PANTHER" id="PTHR30614">
    <property type="entry name" value="MEMBRANE COMPONENT OF AMINO ACID ABC TRANSPORTER"/>
    <property type="match status" value="1"/>
</dbReference>
<name>A0A0B7GTG0_TREPH</name>
<feature type="transmembrane region" description="Helical" evidence="10">
    <location>
        <begin position="39"/>
        <end position="72"/>
    </location>
</feature>
<comment type="function">
    <text evidence="1">Part of the binding-protein-dependent transport system for glutamine; probably responsible for the translocation of the substrate across the membrane.</text>
</comment>
<evidence type="ECO:0000313" key="14">
    <source>
        <dbReference type="Proteomes" id="UP000042527"/>
    </source>
</evidence>
<feature type="domain" description="ABC transmembrane type-1" evidence="11">
    <location>
        <begin position="48"/>
        <end position="258"/>
    </location>
</feature>
<dbReference type="SUPFAM" id="SSF161098">
    <property type="entry name" value="MetI-like"/>
    <property type="match status" value="1"/>
</dbReference>
<keyword evidence="9 10" id="KW-0472">Membrane</keyword>
<evidence type="ECO:0000313" key="13">
    <source>
        <dbReference type="EMBL" id="QEJ96553.1"/>
    </source>
</evidence>
<evidence type="ECO:0000313" key="12">
    <source>
        <dbReference type="EMBL" id="CEM61929.1"/>
    </source>
</evidence>
<keyword evidence="14" id="KW-1185">Reference proteome</keyword>
<keyword evidence="4 10" id="KW-0813">Transport</keyword>
<feature type="transmembrane region" description="Helical" evidence="10">
    <location>
        <begin position="240"/>
        <end position="261"/>
    </location>
</feature>
<proteinExistence type="inferred from homology"/>
<evidence type="ECO:0000256" key="10">
    <source>
        <dbReference type="RuleBase" id="RU363032"/>
    </source>
</evidence>
<dbReference type="RefSeq" id="WP_024752815.1">
    <property type="nucleotide sequence ID" value="NZ_CDNC01000016.1"/>
</dbReference>
<dbReference type="GO" id="GO:0043190">
    <property type="term" value="C:ATP-binding cassette (ABC) transporter complex"/>
    <property type="evidence" value="ECO:0007669"/>
    <property type="project" value="InterPro"/>
</dbReference>
<gene>
    <name evidence="13" type="ORF">FUT82_00050</name>
    <name evidence="12" type="ORF">TPHV1_230006</name>
</gene>
<dbReference type="Proteomes" id="UP000323594">
    <property type="component" value="Chromosome"/>
</dbReference>
<organism evidence="12 14">
    <name type="scientific">Treponema phagedenis</name>
    <dbReference type="NCBI Taxonomy" id="162"/>
    <lineage>
        <taxon>Bacteria</taxon>
        <taxon>Pseudomonadati</taxon>
        <taxon>Spirochaetota</taxon>
        <taxon>Spirochaetia</taxon>
        <taxon>Spirochaetales</taxon>
        <taxon>Treponemataceae</taxon>
        <taxon>Treponema</taxon>
    </lineage>
</organism>
<dbReference type="GO" id="GO:0022857">
    <property type="term" value="F:transmembrane transporter activity"/>
    <property type="evidence" value="ECO:0007669"/>
    <property type="project" value="InterPro"/>
</dbReference>
<reference evidence="14" key="2">
    <citation type="submission" date="2015-01" db="EMBL/GenBank/DDBJ databases">
        <authorList>
            <person name="Manzoor Shahid"/>
            <person name="Zubair Saima"/>
        </authorList>
    </citation>
    <scope>NUCLEOTIDE SEQUENCE [LARGE SCALE GENOMIC DNA]</scope>
    <source>
        <strain evidence="14">V1</strain>
    </source>
</reference>
<evidence type="ECO:0000256" key="7">
    <source>
        <dbReference type="ARBA" id="ARBA00022970"/>
    </source>
</evidence>
<evidence type="ECO:0000256" key="4">
    <source>
        <dbReference type="ARBA" id="ARBA00022448"/>
    </source>
</evidence>
<dbReference type="CDD" id="cd06261">
    <property type="entry name" value="TM_PBP2"/>
    <property type="match status" value="1"/>
</dbReference>
<sequence length="270" mass="29741">MTKKSFRQVAGGIPWWLVIISFLGLYFLVAALVNESYRSIFFAVASGLITTLLVAIVAYILSIFFGLLLGLARASHIRWLKELVTVYIELVRGLPMLVILYYIAFVAVPAISSVLNAVFAPLINAEIMEGFSPRSFSFALRAIIALVLGYSAFIAEIFRAGIESVDKGQVEAASALGLTKTQTMIHIILPQATRNILPALANEFIAVIKDSSLVSVLGVQDITQIGKVYSSATFLFFETYNVVAFFYLCLTISLSIAVRRLERKLKKGKR</sequence>
<evidence type="ECO:0000256" key="3">
    <source>
        <dbReference type="ARBA" id="ARBA00010072"/>
    </source>
</evidence>
<comment type="subcellular location">
    <subcellularLocation>
        <location evidence="2">Cell inner membrane</location>
        <topology evidence="2">Multi-pass membrane protein</topology>
    </subcellularLocation>
    <subcellularLocation>
        <location evidence="10">Cell membrane</location>
        <topology evidence="10">Multi-pass membrane protein</topology>
    </subcellularLocation>
</comment>
<feature type="transmembrane region" description="Helical" evidence="10">
    <location>
        <begin position="12"/>
        <end position="33"/>
    </location>
</feature>
<dbReference type="OrthoDB" id="9774451at2"/>
<keyword evidence="6 10" id="KW-0812">Transmembrane</keyword>
<evidence type="ECO:0000256" key="6">
    <source>
        <dbReference type="ARBA" id="ARBA00022692"/>
    </source>
</evidence>
<evidence type="ECO:0000256" key="9">
    <source>
        <dbReference type="ARBA" id="ARBA00023136"/>
    </source>
</evidence>
<dbReference type="NCBIfam" id="TIGR01726">
    <property type="entry name" value="HEQRo_perm_3TM"/>
    <property type="match status" value="1"/>
</dbReference>
<feature type="transmembrane region" description="Helical" evidence="10">
    <location>
        <begin position="139"/>
        <end position="158"/>
    </location>
</feature>
<dbReference type="InterPro" id="IPR035906">
    <property type="entry name" value="MetI-like_sf"/>
</dbReference>
<dbReference type="Pfam" id="PF00528">
    <property type="entry name" value="BPD_transp_1"/>
    <property type="match status" value="1"/>
</dbReference>
<comment type="similarity">
    <text evidence="3">Belongs to the binding-protein-dependent transport system permease family. HisMQ subfamily.</text>
</comment>
<reference evidence="12" key="1">
    <citation type="submission" date="2015-01" db="EMBL/GenBank/DDBJ databases">
        <authorList>
            <person name="Xiang T."/>
            <person name="Song Y."/>
            <person name="Huang L."/>
            <person name="Wang B."/>
            <person name="Wu P."/>
        </authorList>
    </citation>
    <scope>NUCLEOTIDE SEQUENCE [LARGE SCALE GENOMIC DNA]</scope>
    <source>
        <strain evidence="12">V1</strain>
    </source>
</reference>
<accession>A0A0B7GTG0</accession>
<evidence type="ECO:0000256" key="1">
    <source>
        <dbReference type="ARBA" id="ARBA00003159"/>
    </source>
</evidence>
<evidence type="ECO:0000256" key="5">
    <source>
        <dbReference type="ARBA" id="ARBA00022475"/>
    </source>
</evidence>
<dbReference type="EMBL" id="CP042817">
    <property type="protein sequence ID" value="QEJ96553.1"/>
    <property type="molecule type" value="Genomic_DNA"/>
</dbReference>
<protein>
    <submittedName>
        <fullName evidence="12">ABC transporter, permease protein</fullName>
    </submittedName>
    <submittedName>
        <fullName evidence="13">Amino acid ABC transporter permease</fullName>
    </submittedName>
</protein>
<reference evidence="13 15" key="3">
    <citation type="submission" date="2019-08" db="EMBL/GenBank/DDBJ databases">
        <authorList>
            <person name="Kuhnert P."/>
        </authorList>
    </citation>
    <scope>NUCLEOTIDE SEQUENCE [LARGE SCALE GENOMIC DNA]</scope>
    <source>
        <strain evidence="13 15">B36.5</strain>
    </source>
</reference>
<dbReference type="InterPro" id="IPR000515">
    <property type="entry name" value="MetI-like"/>
</dbReference>
<dbReference type="PROSITE" id="PS50928">
    <property type="entry name" value="ABC_TM1"/>
    <property type="match status" value="1"/>
</dbReference>
<keyword evidence="8 10" id="KW-1133">Transmembrane helix</keyword>
<dbReference type="InterPro" id="IPR010065">
    <property type="entry name" value="AA_ABC_transptr_permease_3TM"/>
</dbReference>
<evidence type="ECO:0000259" key="11">
    <source>
        <dbReference type="PROSITE" id="PS50928"/>
    </source>
</evidence>
<evidence type="ECO:0000256" key="2">
    <source>
        <dbReference type="ARBA" id="ARBA00004429"/>
    </source>
</evidence>
<keyword evidence="5" id="KW-1003">Cell membrane</keyword>
<dbReference type="AlphaFoldDB" id="A0A0B7GTG0"/>
<dbReference type="Gene3D" id="1.10.3720.10">
    <property type="entry name" value="MetI-like"/>
    <property type="match status" value="1"/>
</dbReference>
<dbReference type="GO" id="GO:0006865">
    <property type="term" value="P:amino acid transport"/>
    <property type="evidence" value="ECO:0007669"/>
    <property type="project" value="UniProtKB-KW"/>
</dbReference>
<evidence type="ECO:0000256" key="8">
    <source>
        <dbReference type="ARBA" id="ARBA00022989"/>
    </source>
</evidence>